<organism evidence="4 5">
    <name type="scientific">Schaalia odontolytica</name>
    <dbReference type="NCBI Taxonomy" id="1660"/>
    <lineage>
        <taxon>Bacteria</taxon>
        <taxon>Bacillati</taxon>
        <taxon>Actinomycetota</taxon>
        <taxon>Actinomycetes</taxon>
        <taxon>Actinomycetales</taxon>
        <taxon>Actinomycetaceae</taxon>
        <taxon>Schaalia</taxon>
    </lineage>
</organism>
<dbReference type="AlphaFoldDB" id="A0A2X0ULI5"/>
<feature type="compositionally biased region" description="Low complexity" evidence="1">
    <location>
        <begin position="245"/>
        <end position="255"/>
    </location>
</feature>
<evidence type="ECO:0000313" key="5">
    <source>
        <dbReference type="Proteomes" id="UP000250192"/>
    </source>
</evidence>
<protein>
    <recommendedName>
        <fullName evidence="6">Transmembrane protein</fullName>
    </recommendedName>
</protein>
<evidence type="ECO:0008006" key="6">
    <source>
        <dbReference type="Google" id="ProtNLM"/>
    </source>
</evidence>
<dbReference type="Proteomes" id="UP000250192">
    <property type="component" value="Unassembled WGS sequence"/>
</dbReference>
<sequence>MLSHRLFAYGATLACVLMPLVSSLALASGQSSAPLVASSAALHDSGNVITSSAIVRPPARPGTTASRSSSHTPHSAAVNSASSAGMFEAVILFMILAIFFSPITIIYIILYRRARKDVNDMPNYTGVNGPQYGVTGYPQGTVPPRQSIHAGFNPLWSKNSSYTGGQAMPVVSPVNGYGAPPAQGPVYGAQPGQAPTYGYGTQPGQAPAFGYGAEAGQWPSYGSQAGGGYGRAPASQEEVSPFAQPPEQAGGEPPGQNYPGY</sequence>
<proteinExistence type="predicted"/>
<keyword evidence="3" id="KW-0732">Signal</keyword>
<accession>A0A2X0ULI5</accession>
<feature type="signal peptide" evidence="3">
    <location>
        <begin position="1"/>
        <end position="27"/>
    </location>
</feature>
<gene>
    <name evidence="4" type="ORF">NCTC9935_02052</name>
</gene>
<feature type="region of interest" description="Disordered" evidence="1">
    <location>
        <begin position="56"/>
        <end position="75"/>
    </location>
</feature>
<evidence type="ECO:0000256" key="1">
    <source>
        <dbReference type="SAM" id="MobiDB-lite"/>
    </source>
</evidence>
<evidence type="ECO:0000256" key="2">
    <source>
        <dbReference type="SAM" id="Phobius"/>
    </source>
</evidence>
<reference evidence="4 5" key="1">
    <citation type="submission" date="2018-06" db="EMBL/GenBank/DDBJ databases">
        <authorList>
            <consortium name="Pathogen Informatics"/>
            <person name="Doyle S."/>
        </authorList>
    </citation>
    <scope>NUCLEOTIDE SEQUENCE [LARGE SCALE GENOMIC DNA]</scope>
    <source>
        <strain evidence="4 5">NCTC9935</strain>
    </source>
</reference>
<dbReference type="EMBL" id="UAPR01000016">
    <property type="protein sequence ID" value="SPT56510.1"/>
    <property type="molecule type" value="Genomic_DNA"/>
</dbReference>
<keyword evidence="2" id="KW-0472">Membrane</keyword>
<feature type="compositionally biased region" description="Polar residues" evidence="1">
    <location>
        <begin position="63"/>
        <end position="75"/>
    </location>
</feature>
<keyword evidence="5" id="KW-1185">Reference proteome</keyword>
<feature type="chain" id="PRO_5015851572" description="Transmembrane protein" evidence="3">
    <location>
        <begin position="28"/>
        <end position="261"/>
    </location>
</feature>
<feature type="transmembrane region" description="Helical" evidence="2">
    <location>
        <begin position="89"/>
        <end position="111"/>
    </location>
</feature>
<keyword evidence="2" id="KW-0812">Transmembrane</keyword>
<evidence type="ECO:0000313" key="4">
    <source>
        <dbReference type="EMBL" id="SPT56510.1"/>
    </source>
</evidence>
<keyword evidence="2" id="KW-1133">Transmembrane helix</keyword>
<feature type="region of interest" description="Disordered" evidence="1">
    <location>
        <begin position="216"/>
        <end position="261"/>
    </location>
</feature>
<evidence type="ECO:0000256" key="3">
    <source>
        <dbReference type="SAM" id="SignalP"/>
    </source>
</evidence>
<name>A0A2X0ULI5_9ACTO</name>